<evidence type="ECO:0000313" key="16">
    <source>
        <dbReference type="Proteomes" id="UP000025241"/>
    </source>
</evidence>
<name>A0A024HBD5_PSEKB</name>
<organism evidence="15 16">
    <name type="scientific">Pseudomonas knackmussii (strain DSM 6978 / CCUG 54928 / LMG 23759 / B13)</name>
    <dbReference type="NCBI Taxonomy" id="1301098"/>
    <lineage>
        <taxon>Bacteria</taxon>
        <taxon>Pseudomonadati</taxon>
        <taxon>Pseudomonadota</taxon>
        <taxon>Gammaproteobacteria</taxon>
        <taxon>Pseudomonadales</taxon>
        <taxon>Pseudomonadaceae</taxon>
        <taxon>Pseudomonas</taxon>
    </lineage>
</organism>
<keyword evidence="6 12" id="KW-1133">Transmembrane helix</keyword>
<keyword evidence="7 12" id="KW-0472">Membrane</keyword>
<comment type="subcellular location">
    <subcellularLocation>
        <location evidence="1">Cell membrane</location>
        <topology evidence="1">Multi-pass membrane protein</topology>
    </subcellularLocation>
</comment>
<evidence type="ECO:0000256" key="2">
    <source>
        <dbReference type="ARBA" id="ARBA00022475"/>
    </source>
</evidence>
<evidence type="ECO:0000313" key="15">
    <source>
        <dbReference type="EMBL" id="CDF81827.1"/>
    </source>
</evidence>
<dbReference type="CDD" id="cd06225">
    <property type="entry name" value="HAMP"/>
    <property type="match status" value="1"/>
</dbReference>
<dbReference type="SMART" id="SM00283">
    <property type="entry name" value="MA"/>
    <property type="match status" value="1"/>
</dbReference>
<reference evidence="15 16" key="1">
    <citation type="submission" date="2013-03" db="EMBL/GenBank/DDBJ databases">
        <authorList>
            <person name="Linke B."/>
        </authorList>
    </citation>
    <scope>NUCLEOTIDE SEQUENCE [LARGE SCALE GENOMIC DNA]</scope>
    <source>
        <strain evidence="15 16">B13</strain>
    </source>
</reference>
<dbReference type="InterPro" id="IPR004090">
    <property type="entry name" value="Chemotax_Me-accpt_rcpt"/>
</dbReference>
<dbReference type="FunFam" id="1.10.287.950:FF:000001">
    <property type="entry name" value="Methyl-accepting chemotaxis sensory transducer"/>
    <property type="match status" value="1"/>
</dbReference>
<feature type="domain" description="HAMP" evidence="14">
    <location>
        <begin position="190"/>
        <end position="246"/>
    </location>
</feature>
<dbReference type="PROSITE" id="PS50885">
    <property type="entry name" value="HAMP"/>
    <property type="match status" value="1"/>
</dbReference>
<keyword evidence="4" id="KW-0145">Chemotaxis</keyword>
<dbReference type="Proteomes" id="UP000025241">
    <property type="component" value="Chromosome I"/>
</dbReference>
<dbReference type="InterPro" id="IPR004089">
    <property type="entry name" value="MCPsignal_dom"/>
</dbReference>
<evidence type="ECO:0000256" key="9">
    <source>
        <dbReference type="ARBA" id="ARBA00029447"/>
    </source>
</evidence>
<keyword evidence="3" id="KW-0488">Methylation</keyword>
<dbReference type="AlphaFoldDB" id="A0A024HBD5"/>
<accession>A0A024HBD5</accession>
<feature type="domain" description="Methyl-accepting transducer" evidence="13">
    <location>
        <begin position="251"/>
        <end position="487"/>
    </location>
</feature>
<feature type="transmembrane region" description="Helical" evidence="12">
    <location>
        <begin position="20"/>
        <end position="40"/>
    </location>
</feature>
<dbReference type="SUPFAM" id="SSF58104">
    <property type="entry name" value="Methyl-accepting chemotaxis protein (MCP) signaling domain"/>
    <property type="match status" value="1"/>
</dbReference>
<dbReference type="PANTHER" id="PTHR32089">
    <property type="entry name" value="METHYL-ACCEPTING CHEMOTAXIS PROTEIN MCPB"/>
    <property type="match status" value="1"/>
</dbReference>
<reference evidence="15 16" key="2">
    <citation type="submission" date="2014-05" db="EMBL/GenBank/DDBJ databases">
        <title>Genome sequence of the 3-chlorobenzoate degrading bacterium Pseudomonas knackmussii B13 shows multiple evidence for horizontal gene transfer.</title>
        <authorList>
            <person name="Miyazaki R."/>
            <person name="Bertelli C."/>
            <person name="Falquet L."/>
            <person name="Robinson-Rechavi M."/>
            <person name="Gharib W."/>
            <person name="Roy S."/>
            <person name="Van der Meer J.R."/>
        </authorList>
    </citation>
    <scope>NUCLEOTIDE SEQUENCE [LARGE SCALE GENOMIC DNA]</scope>
    <source>
        <strain evidence="15 16">B13</strain>
    </source>
</reference>
<proteinExistence type="inferred from homology"/>
<gene>
    <name evidence="15" type="ORF">PKB_0449</name>
</gene>
<dbReference type="GO" id="GO:0006935">
    <property type="term" value="P:chemotaxis"/>
    <property type="evidence" value="ECO:0007669"/>
    <property type="project" value="UniProtKB-KW"/>
</dbReference>
<dbReference type="PATRIC" id="fig|1301098.3.peg.460"/>
<evidence type="ECO:0000256" key="6">
    <source>
        <dbReference type="ARBA" id="ARBA00022989"/>
    </source>
</evidence>
<evidence type="ECO:0000256" key="5">
    <source>
        <dbReference type="ARBA" id="ARBA00022692"/>
    </source>
</evidence>
<feature type="transmembrane region" description="Helical" evidence="12">
    <location>
        <begin position="170"/>
        <end position="188"/>
    </location>
</feature>
<dbReference type="CDD" id="cd11386">
    <property type="entry name" value="MCP_signal"/>
    <property type="match status" value="1"/>
</dbReference>
<protein>
    <submittedName>
        <fullName evidence="15">Methyl-accepting chemotaxis protein</fullName>
    </submittedName>
</protein>
<dbReference type="Pfam" id="PF00015">
    <property type="entry name" value="MCPsignal"/>
    <property type="match status" value="1"/>
</dbReference>
<sequence>MYDWLVLQLGRLSVSLKLAVGFGICLLLTLLVLVSGLNALDEQSAHSERLTANSHLDSQTREVELARLRYQLEPGATAAGNLRERLGDLRTQVQKLARDGIAERDFETLQAAVDSYAAAVDQLLSAGASSASLTADLDARSTALAAASHTVHEDGLHLRGDVASQAKQRLVLITLLALFFGALSVWAINRQIVRPLHEALGLAEHIAQGDLTRGLAGDLHLQRSDELGQLQRTMLRMRDSLGELLRHLGSGVGQLATSADELSAVTEQTRAGVNSQRIETEQVASAIEEMAATVQEVARNAEQASGAARQADRQARDGEQVVGQAIEQIDNLAAEVERSSEAMGRLRGDSEKIGSVLDVIKSVAEQTNLLALNAAIEAARAGEAGRGFAVVADEVRALAQRTQQSTAEIEELIASLQTGTQQAAQRMDDSRRLTGNSVELTRRAGDALAAIARTVSEIQGMNLQIASAAEQQSSVAGEISRSVAQVREIAEQSAAASEQTAVSSNELARLGNDLQGQVARFRL</sequence>
<evidence type="ECO:0000256" key="12">
    <source>
        <dbReference type="SAM" id="Phobius"/>
    </source>
</evidence>
<dbReference type="PROSITE" id="PS50111">
    <property type="entry name" value="CHEMOTAXIS_TRANSDUC_2"/>
    <property type="match status" value="1"/>
</dbReference>
<evidence type="ECO:0000259" key="13">
    <source>
        <dbReference type="PROSITE" id="PS50111"/>
    </source>
</evidence>
<keyword evidence="8 10" id="KW-0807">Transducer</keyword>
<dbReference type="InterPro" id="IPR003660">
    <property type="entry name" value="HAMP_dom"/>
</dbReference>
<dbReference type="OrthoDB" id="6434013at2"/>
<dbReference type="HOGENOM" id="CLU_000445_107_27_6"/>
<keyword evidence="16" id="KW-1185">Reference proteome</keyword>
<dbReference type="RefSeq" id="WP_043248671.1">
    <property type="nucleotide sequence ID" value="NZ_HG322950.1"/>
</dbReference>
<keyword evidence="11" id="KW-0175">Coiled coil</keyword>
<evidence type="ECO:0000256" key="11">
    <source>
        <dbReference type="SAM" id="Coils"/>
    </source>
</evidence>
<keyword evidence="2" id="KW-1003">Cell membrane</keyword>
<evidence type="ECO:0000256" key="10">
    <source>
        <dbReference type="PROSITE-ProRule" id="PRU00284"/>
    </source>
</evidence>
<dbReference type="GO" id="GO:0007165">
    <property type="term" value="P:signal transduction"/>
    <property type="evidence" value="ECO:0007669"/>
    <property type="project" value="UniProtKB-KW"/>
</dbReference>
<dbReference type="eggNOG" id="COG0840">
    <property type="taxonomic scope" value="Bacteria"/>
</dbReference>
<dbReference type="PANTHER" id="PTHR32089:SF120">
    <property type="entry name" value="METHYL-ACCEPTING CHEMOTAXIS PROTEIN TLPQ"/>
    <property type="match status" value="1"/>
</dbReference>
<dbReference type="GO" id="GO:0004888">
    <property type="term" value="F:transmembrane signaling receptor activity"/>
    <property type="evidence" value="ECO:0007669"/>
    <property type="project" value="InterPro"/>
</dbReference>
<keyword evidence="5 12" id="KW-0812">Transmembrane</keyword>
<dbReference type="GO" id="GO:0005886">
    <property type="term" value="C:plasma membrane"/>
    <property type="evidence" value="ECO:0007669"/>
    <property type="project" value="UniProtKB-SubCell"/>
</dbReference>
<dbReference type="Gene3D" id="1.10.287.950">
    <property type="entry name" value="Methyl-accepting chemotaxis protein"/>
    <property type="match status" value="1"/>
</dbReference>
<feature type="coiled-coil region" evidence="11">
    <location>
        <begin position="294"/>
        <end position="342"/>
    </location>
</feature>
<dbReference type="PRINTS" id="PR00260">
    <property type="entry name" value="CHEMTRNSDUCR"/>
</dbReference>
<evidence type="ECO:0000256" key="1">
    <source>
        <dbReference type="ARBA" id="ARBA00004651"/>
    </source>
</evidence>
<evidence type="ECO:0000256" key="8">
    <source>
        <dbReference type="ARBA" id="ARBA00023224"/>
    </source>
</evidence>
<evidence type="ECO:0000256" key="7">
    <source>
        <dbReference type="ARBA" id="ARBA00023136"/>
    </source>
</evidence>
<dbReference type="Pfam" id="PF00672">
    <property type="entry name" value="HAMP"/>
    <property type="match status" value="1"/>
</dbReference>
<dbReference type="KEGG" id="pkc:PKB_0449"/>
<comment type="similarity">
    <text evidence="9">Belongs to the methyl-accepting chemotaxis (MCP) protein family.</text>
</comment>
<dbReference type="STRING" id="1301098.PKB_0449"/>
<dbReference type="EMBL" id="HG322950">
    <property type="protein sequence ID" value="CDF81827.1"/>
    <property type="molecule type" value="Genomic_DNA"/>
</dbReference>
<evidence type="ECO:0000259" key="14">
    <source>
        <dbReference type="PROSITE" id="PS50885"/>
    </source>
</evidence>
<evidence type="ECO:0000256" key="3">
    <source>
        <dbReference type="ARBA" id="ARBA00022481"/>
    </source>
</evidence>
<evidence type="ECO:0000256" key="4">
    <source>
        <dbReference type="ARBA" id="ARBA00022500"/>
    </source>
</evidence>
<dbReference type="SMART" id="SM00304">
    <property type="entry name" value="HAMP"/>
    <property type="match status" value="2"/>
</dbReference>